<feature type="region of interest" description="Disordered" evidence="1">
    <location>
        <begin position="47"/>
        <end position="82"/>
    </location>
</feature>
<gene>
    <name evidence="2" type="ORF">LWI28_026261</name>
</gene>
<reference evidence="2" key="2">
    <citation type="submission" date="2023-02" db="EMBL/GenBank/DDBJ databases">
        <authorList>
            <person name="Swenson N.G."/>
            <person name="Wegrzyn J.L."/>
            <person name="Mcevoy S.L."/>
        </authorList>
    </citation>
    <scope>NUCLEOTIDE SEQUENCE</scope>
    <source>
        <strain evidence="2">91603</strain>
        <tissue evidence="2">Leaf</tissue>
    </source>
</reference>
<organism evidence="2 3">
    <name type="scientific">Acer negundo</name>
    <name type="common">Box elder</name>
    <dbReference type="NCBI Taxonomy" id="4023"/>
    <lineage>
        <taxon>Eukaryota</taxon>
        <taxon>Viridiplantae</taxon>
        <taxon>Streptophyta</taxon>
        <taxon>Embryophyta</taxon>
        <taxon>Tracheophyta</taxon>
        <taxon>Spermatophyta</taxon>
        <taxon>Magnoliopsida</taxon>
        <taxon>eudicotyledons</taxon>
        <taxon>Gunneridae</taxon>
        <taxon>Pentapetalae</taxon>
        <taxon>rosids</taxon>
        <taxon>malvids</taxon>
        <taxon>Sapindales</taxon>
        <taxon>Sapindaceae</taxon>
        <taxon>Hippocastanoideae</taxon>
        <taxon>Acereae</taxon>
        <taxon>Acer</taxon>
    </lineage>
</organism>
<feature type="compositionally biased region" description="Low complexity" evidence="1">
    <location>
        <begin position="50"/>
        <end position="64"/>
    </location>
</feature>
<feature type="region of interest" description="Disordered" evidence="1">
    <location>
        <begin position="1"/>
        <end position="23"/>
    </location>
</feature>
<evidence type="ECO:0000256" key="1">
    <source>
        <dbReference type="SAM" id="MobiDB-lite"/>
    </source>
</evidence>
<keyword evidence="3" id="KW-1185">Reference proteome</keyword>
<dbReference type="EMBL" id="JAJSOW010000100">
    <property type="protein sequence ID" value="KAI9187277.1"/>
    <property type="molecule type" value="Genomic_DNA"/>
</dbReference>
<evidence type="ECO:0000313" key="2">
    <source>
        <dbReference type="EMBL" id="KAI9187277.1"/>
    </source>
</evidence>
<feature type="compositionally biased region" description="Polar residues" evidence="1">
    <location>
        <begin position="65"/>
        <end position="82"/>
    </location>
</feature>
<name>A0AAD5NZ94_ACENE</name>
<proteinExistence type="predicted"/>
<evidence type="ECO:0000313" key="3">
    <source>
        <dbReference type="Proteomes" id="UP001064489"/>
    </source>
</evidence>
<reference evidence="2" key="1">
    <citation type="journal article" date="2022" name="Plant J.">
        <title>Strategies of tolerance reflected in two North American maple genomes.</title>
        <authorList>
            <person name="McEvoy S.L."/>
            <person name="Sezen U.U."/>
            <person name="Trouern-Trend A."/>
            <person name="McMahon S.M."/>
            <person name="Schaberg P.G."/>
            <person name="Yang J."/>
            <person name="Wegrzyn J.L."/>
            <person name="Swenson N.G."/>
        </authorList>
    </citation>
    <scope>NUCLEOTIDE SEQUENCE</scope>
    <source>
        <strain evidence="2">91603</strain>
    </source>
</reference>
<sequence length="265" mass="29928">MQPDSLFSTSTPTHAASPPITNHANHEISNLNGNLVLDSSDDIQDVTHASNLNNSTNETESTQSAHTSSIQNDVEPIQSTQPVRDRHALSYLRDYATLATINPIPSEPKTLKITFKVERWVNAMKDEIQALHENHTWELVSCPSNINIVGFGESARSNYWSENRSYVEVVKEAKPRVNMVSSVQERNLFLSWNVSEDEEEWLSKSTVGVLKDFSNMEVVNQKIEERGFRFSSSFLGGKSIVWTFESKYDIDGFIKNAFFFGETAF</sequence>
<dbReference type="AlphaFoldDB" id="A0AAD5NZ94"/>
<comment type="caution">
    <text evidence="2">The sequence shown here is derived from an EMBL/GenBank/DDBJ whole genome shotgun (WGS) entry which is preliminary data.</text>
</comment>
<accession>A0AAD5NZ94</accession>
<protein>
    <submittedName>
        <fullName evidence="2">Uncharacterized protein</fullName>
    </submittedName>
</protein>
<dbReference type="Proteomes" id="UP001064489">
    <property type="component" value="Chromosome 3"/>
</dbReference>